<keyword evidence="4 5" id="KW-0472">Membrane</keyword>
<feature type="domain" description="Major facilitator superfamily (MFS) profile" evidence="6">
    <location>
        <begin position="13"/>
        <end position="472"/>
    </location>
</feature>
<feature type="transmembrane region" description="Helical" evidence="5">
    <location>
        <begin position="204"/>
        <end position="222"/>
    </location>
</feature>
<dbReference type="Gene3D" id="1.20.1250.20">
    <property type="entry name" value="MFS general substrate transporter like domains"/>
    <property type="match status" value="1"/>
</dbReference>
<dbReference type="SUPFAM" id="SSF103473">
    <property type="entry name" value="MFS general substrate transporter"/>
    <property type="match status" value="2"/>
</dbReference>
<feature type="transmembrane region" description="Helical" evidence="5">
    <location>
        <begin position="51"/>
        <end position="68"/>
    </location>
</feature>
<dbReference type="CDD" id="cd17321">
    <property type="entry name" value="MFS_MMR_MDR_like"/>
    <property type="match status" value="1"/>
</dbReference>
<evidence type="ECO:0000313" key="8">
    <source>
        <dbReference type="Proteomes" id="UP000640485"/>
    </source>
</evidence>
<dbReference type="InterPro" id="IPR020846">
    <property type="entry name" value="MFS_dom"/>
</dbReference>
<feature type="transmembrane region" description="Helical" evidence="5">
    <location>
        <begin position="104"/>
        <end position="125"/>
    </location>
</feature>
<comment type="caution">
    <text evidence="7">The sequence shown here is derived from an EMBL/GenBank/DDBJ whole genome shotgun (WGS) entry which is preliminary data.</text>
</comment>
<reference evidence="7" key="1">
    <citation type="submission" date="2021-01" db="EMBL/GenBank/DDBJ databases">
        <title>Paracoccus amoyensis sp. nov., isolated from the surface seawater along the coast of Xiamen Island, China.</title>
        <authorList>
            <person name="Lyu L."/>
        </authorList>
    </citation>
    <scope>NUCLEOTIDE SEQUENCE</scope>
    <source>
        <strain evidence="7">MJ17</strain>
    </source>
</reference>
<evidence type="ECO:0000313" key="7">
    <source>
        <dbReference type="EMBL" id="MBK4217342.1"/>
    </source>
</evidence>
<feature type="transmembrane region" description="Helical" evidence="5">
    <location>
        <begin position="12"/>
        <end position="31"/>
    </location>
</feature>
<gene>
    <name evidence="7" type="ORF">JJJ17_15535</name>
</gene>
<feature type="transmembrane region" description="Helical" evidence="5">
    <location>
        <begin position="367"/>
        <end position="392"/>
    </location>
</feature>
<evidence type="ECO:0000256" key="1">
    <source>
        <dbReference type="ARBA" id="ARBA00004141"/>
    </source>
</evidence>
<feature type="transmembrane region" description="Helical" evidence="5">
    <location>
        <begin position="228"/>
        <end position="249"/>
    </location>
</feature>
<dbReference type="RefSeq" id="WP_200688013.1">
    <property type="nucleotide sequence ID" value="NZ_JAEPRQ010000006.1"/>
</dbReference>
<evidence type="ECO:0000256" key="2">
    <source>
        <dbReference type="ARBA" id="ARBA00022692"/>
    </source>
</evidence>
<dbReference type="PANTHER" id="PTHR42718">
    <property type="entry name" value="MAJOR FACILITATOR SUPERFAMILY MULTIDRUG TRANSPORTER MFSC"/>
    <property type="match status" value="1"/>
</dbReference>
<evidence type="ECO:0000256" key="4">
    <source>
        <dbReference type="ARBA" id="ARBA00023136"/>
    </source>
</evidence>
<evidence type="ECO:0000256" key="5">
    <source>
        <dbReference type="SAM" id="Phobius"/>
    </source>
</evidence>
<dbReference type="PANTHER" id="PTHR42718:SF39">
    <property type="entry name" value="ACTINORHODIN TRANSPORTER-RELATED"/>
    <property type="match status" value="1"/>
</dbReference>
<keyword evidence="2 5" id="KW-0812">Transmembrane</keyword>
<feature type="transmembrane region" description="Helical" evidence="5">
    <location>
        <begin position="450"/>
        <end position="468"/>
    </location>
</feature>
<comment type="subcellular location">
    <subcellularLocation>
        <location evidence="1">Membrane</location>
        <topology evidence="1">Multi-pass membrane protein</topology>
    </subcellularLocation>
</comment>
<feature type="transmembrane region" description="Helical" evidence="5">
    <location>
        <begin position="335"/>
        <end position="355"/>
    </location>
</feature>
<dbReference type="GO" id="GO:0016020">
    <property type="term" value="C:membrane"/>
    <property type="evidence" value="ECO:0007669"/>
    <property type="project" value="UniProtKB-SubCell"/>
</dbReference>
<feature type="transmembrane region" description="Helical" evidence="5">
    <location>
        <begin position="172"/>
        <end position="192"/>
    </location>
</feature>
<feature type="transmembrane region" description="Helical" evidence="5">
    <location>
        <begin position="310"/>
        <end position="328"/>
    </location>
</feature>
<dbReference type="Gene3D" id="1.20.1720.10">
    <property type="entry name" value="Multidrug resistance protein D"/>
    <property type="match status" value="1"/>
</dbReference>
<feature type="transmembrane region" description="Helical" evidence="5">
    <location>
        <begin position="270"/>
        <end position="298"/>
    </location>
</feature>
<dbReference type="Proteomes" id="UP000640485">
    <property type="component" value="Unassembled WGS sequence"/>
</dbReference>
<sequence>MTDAKSTPNPWAATAVLLLGNFMNLIDISIVNVGLPSIQRNLNASATEIEWVSAAYVLAFAVALLPSGRFGDKLGRKKMFLWGVALFTLASALCGFAWDMDSLIAARALQGIGGAMMVPQVMAIIHVMFPPDQKARAFAMAGFVISLGAVTGPLLGGVLITWDIGGLDWRPIFLVNLPVGIFVILVGSRLIPALGSDRGMRIDWFSVALFGLVILMIVLPLIEGALLGWPLWCILMMLAAVPMAALFLWRQFRLQATGRAQLLPVQLLKSGAYVSGVAMVMLHFSTIPSMFLILAIYLQTGFGLDPLQSGIATAPFPIGVMIGSFIAGRFGANGLALRMAIGVLVLLAGMALLRYQGGHPPQPFDMLAVMPPLFLCGLGGGLLISPMFQLVLLSVPGRDAGAGTGAMQAFQQVGVAVGIAIVSGLFFVRLHEQPGDGYAPAFGHALTYQLFAYTAVLAILAVRSWFLARQPEPKPISAD</sequence>
<feature type="transmembrane region" description="Helical" evidence="5">
    <location>
        <begin position="413"/>
        <end position="430"/>
    </location>
</feature>
<dbReference type="PROSITE" id="PS50850">
    <property type="entry name" value="MFS"/>
    <property type="match status" value="1"/>
</dbReference>
<proteinExistence type="predicted"/>
<dbReference type="InterPro" id="IPR011701">
    <property type="entry name" value="MFS"/>
</dbReference>
<protein>
    <submittedName>
        <fullName evidence="7">MFS transporter</fullName>
    </submittedName>
</protein>
<organism evidence="7 8">
    <name type="scientific">Paracoccus caeni</name>
    <dbReference type="NCBI Taxonomy" id="657651"/>
    <lineage>
        <taxon>Bacteria</taxon>
        <taxon>Pseudomonadati</taxon>
        <taxon>Pseudomonadota</taxon>
        <taxon>Alphaproteobacteria</taxon>
        <taxon>Rhodobacterales</taxon>
        <taxon>Paracoccaceae</taxon>
        <taxon>Paracoccus</taxon>
    </lineage>
</organism>
<dbReference type="EMBL" id="JAEPRQ010000006">
    <property type="protein sequence ID" value="MBK4217342.1"/>
    <property type="molecule type" value="Genomic_DNA"/>
</dbReference>
<keyword evidence="8" id="KW-1185">Reference proteome</keyword>
<feature type="transmembrane region" description="Helical" evidence="5">
    <location>
        <begin position="80"/>
        <end position="98"/>
    </location>
</feature>
<dbReference type="Pfam" id="PF07690">
    <property type="entry name" value="MFS_1"/>
    <property type="match status" value="1"/>
</dbReference>
<keyword evidence="3 5" id="KW-1133">Transmembrane helix</keyword>
<name>A0A934SLB2_9RHOB</name>
<dbReference type="InterPro" id="IPR036259">
    <property type="entry name" value="MFS_trans_sf"/>
</dbReference>
<feature type="transmembrane region" description="Helical" evidence="5">
    <location>
        <begin position="137"/>
        <end position="160"/>
    </location>
</feature>
<dbReference type="AlphaFoldDB" id="A0A934SLB2"/>
<accession>A0A934SLB2</accession>
<dbReference type="PRINTS" id="PR01036">
    <property type="entry name" value="TCRTETB"/>
</dbReference>
<evidence type="ECO:0000259" key="6">
    <source>
        <dbReference type="PROSITE" id="PS50850"/>
    </source>
</evidence>
<dbReference type="GO" id="GO:0022857">
    <property type="term" value="F:transmembrane transporter activity"/>
    <property type="evidence" value="ECO:0007669"/>
    <property type="project" value="InterPro"/>
</dbReference>
<evidence type="ECO:0000256" key="3">
    <source>
        <dbReference type="ARBA" id="ARBA00022989"/>
    </source>
</evidence>